<evidence type="ECO:0000313" key="1">
    <source>
        <dbReference type="EMBL" id="WXK49614.1"/>
    </source>
</evidence>
<keyword evidence="2" id="KW-1185">Reference proteome</keyword>
<proteinExistence type="predicted"/>
<dbReference type="EMBL" id="CP147988">
    <property type="protein sequence ID" value="WXK49614.1"/>
    <property type="molecule type" value="Genomic_DNA"/>
</dbReference>
<name>A0ABZ2Q5K4_9FLAO</name>
<gene>
    <name evidence="1" type="ORF">V6624_21580</name>
</gene>
<protein>
    <recommendedName>
        <fullName evidence="3">DUF695 domain-containing protein</fullName>
    </recommendedName>
</protein>
<evidence type="ECO:0008006" key="3">
    <source>
        <dbReference type="Google" id="ProtNLM"/>
    </source>
</evidence>
<accession>A0ABZ2Q5K4</accession>
<evidence type="ECO:0000313" key="2">
    <source>
        <dbReference type="Proteomes" id="UP001447857"/>
    </source>
</evidence>
<reference evidence="1 2" key="1">
    <citation type="submission" date="2024-02" db="EMBL/GenBank/DDBJ databases">
        <title>complete genome of Flavobacterium ginsenosidimutans Str. YTB16.</title>
        <authorList>
            <person name="Wang Q."/>
        </authorList>
    </citation>
    <scope>NUCLEOTIDE SEQUENCE [LARGE SCALE GENOMIC DNA]</scope>
    <source>
        <strain evidence="1 2">YTB16</strain>
    </source>
</reference>
<dbReference type="Proteomes" id="UP001447857">
    <property type="component" value="Chromosome"/>
</dbReference>
<organism evidence="1 2">
    <name type="scientific">Flavobacterium ginsenosidimutans</name>
    <dbReference type="NCBI Taxonomy" id="687844"/>
    <lineage>
        <taxon>Bacteria</taxon>
        <taxon>Pseudomonadati</taxon>
        <taxon>Bacteroidota</taxon>
        <taxon>Flavobacteriia</taxon>
        <taxon>Flavobacteriales</taxon>
        <taxon>Flavobacteriaceae</taxon>
        <taxon>Flavobacterium</taxon>
    </lineage>
</organism>
<dbReference type="RefSeq" id="WP_338840124.1">
    <property type="nucleotide sequence ID" value="NZ_CP147988.1"/>
</dbReference>
<sequence>MGYTPILHTINNKNIFTVLRKFIKTWYEIDLLQTDKEINFGDRFGINISENINNTLNLFMDLSNSIFYGNKKFLYSAFNYIFTNQSLIISYNRKQEFLFLLQEGQQDFFYGIKKNDLSEENPKIYRLVINLKTKETTYYEDLDLTNFLIQHICAKCSKIKTKSYSYLFSKNDNLMNNKIVELMNYYDFKTSFDKITILEKNDTIAFIDYTEHDYSSEFYSLTINKWTEKQKDITEKVVEIFEWKGWSDNTSRFKL</sequence>